<proteinExistence type="inferred from homology"/>
<dbReference type="InterPro" id="IPR036390">
    <property type="entry name" value="WH_DNA-bd_sf"/>
</dbReference>
<dbReference type="GO" id="GO:0000976">
    <property type="term" value="F:transcription cis-regulatory region binding"/>
    <property type="evidence" value="ECO:0007669"/>
    <property type="project" value="TreeGrafter"/>
</dbReference>
<feature type="domain" description="HTH lysR-type" evidence="5">
    <location>
        <begin position="1"/>
        <end position="58"/>
    </location>
</feature>
<dbReference type="PANTHER" id="PTHR30126:SF88">
    <property type="entry name" value="TRANSCRIPTIONAL REGULATOR-RELATED"/>
    <property type="match status" value="1"/>
</dbReference>
<comment type="caution">
    <text evidence="6">The sequence shown here is derived from an EMBL/GenBank/DDBJ whole genome shotgun (WGS) entry which is preliminary data.</text>
</comment>
<dbReference type="PRINTS" id="PR00039">
    <property type="entry name" value="HTHLYSR"/>
</dbReference>
<dbReference type="PANTHER" id="PTHR30126">
    <property type="entry name" value="HTH-TYPE TRANSCRIPTIONAL REGULATOR"/>
    <property type="match status" value="1"/>
</dbReference>
<dbReference type="InterPro" id="IPR036388">
    <property type="entry name" value="WH-like_DNA-bd_sf"/>
</dbReference>
<organism evidence="6 7">
    <name type="scientific">Bdellovibrio bacteriovorus</name>
    <dbReference type="NCBI Taxonomy" id="959"/>
    <lineage>
        <taxon>Bacteria</taxon>
        <taxon>Pseudomonadati</taxon>
        <taxon>Bdellovibrionota</taxon>
        <taxon>Bdellovibrionia</taxon>
        <taxon>Bdellovibrionales</taxon>
        <taxon>Pseudobdellovibrionaceae</taxon>
        <taxon>Bdellovibrio</taxon>
    </lineage>
</organism>
<accession>A0A150WPJ2</accession>
<gene>
    <name evidence="6" type="ORF">AZI86_05075</name>
</gene>
<evidence type="ECO:0000256" key="3">
    <source>
        <dbReference type="ARBA" id="ARBA00023125"/>
    </source>
</evidence>
<reference evidence="6 7" key="1">
    <citation type="submission" date="2016-03" db="EMBL/GenBank/DDBJ databases">
        <authorList>
            <person name="Ploux O."/>
        </authorList>
    </citation>
    <scope>NUCLEOTIDE SEQUENCE [LARGE SCALE GENOMIC DNA]</scope>
    <source>
        <strain evidence="6 7">R0</strain>
    </source>
</reference>
<dbReference type="SUPFAM" id="SSF46785">
    <property type="entry name" value="Winged helix' DNA-binding domain"/>
    <property type="match status" value="1"/>
</dbReference>
<evidence type="ECO:0000313" key="7">
    <source>
        <dbReference type="Proteomes" id="UP000075320"/>
    </source>
</evidence>
<dbReference type="Gene3D" id="1.10.10.10">
    <property type="entry name" value="Winged helix-like DNA-binding domain superfamily/Winged helix DNA-binding domain"/>
    <property type="match status" value="1"/>
</dbReference>
<evidence type="ECO:0000256" key="2">
    <source>
        <dbReference type="ARBA" id="ARBA00023015"/>
    </source>
</evidence>
<dbReference type="GO" id="GO:0003700">
    <property type="term" value="F:DNA-binding transcription factor activity"/>
    <property type="evidence" value="ECO:0007669"/>
    <property type="project" value="InterPro"/>
</dbReference>
<dbReference type="EMBL" id="LUKE01000001">
    <property type="protein sequence ID" value="KYG66423.1"/>
    <property type="molecule type" value="Genomic_DNA"/>
</dbReference>
<dbReference type="Pfam" id="PF00126">
    <property type="entry name" value="HTH_1"/>
    <property type="match status" value="1"/>
</dbReference>
<evidence type="ECO:0000259" key="5">
    <source>
        <dbReference type="PROSITE" id="PS50931"/>
    </source>
</evidence>
<dbReference type="Pfam" id="PF03466">
    <property type="entry name" value="LysR_substrate"/>
    <property type="match status" value="1"/>
</dbReference>
<dbReference type="RefSeq" id="WP_061833987.1">
    <property type="nucleotide sequence ID" value="NZ_LUKE01000001.1"/>
</dbReference>
<sequence>MTIDQLLTLEMIVQKGSFKAASEHLYKTQPSLSVAIKKLEEEFGVTLFNRDEYRPTLTEQGKTFYRWSQNCLKTFRELEVIGKELGTQAVEPKLEIVLDPLVSPDIVQQVFNLPDSIPGFTEFTFRSETMGMGMQALLDGTADFAVSPKVRDDDNIESIPFEKIKMVPVISRKLYKSEKIDPQWLKTHRQIVVPNKDGTKSDSKMLLEGPKCFVADHTMKKEFILGGFGWGRLATHEIAAELRKGSLIEIDHEAVPSFVLKLHVMRSKLKPLGPVARAIWSNFLACAPAMPENLKTTKKKTRKKS</sequence>
<evidence type="ECO:0000256" key="4">
    <source>
        <dbReference type="ARBA" id="ARBA00023163"/>
    </source>
</evidence>
<dbReference type="AlphaFoldDB" id="A0A150WPJ2"/>
<name>A0A150WPJ2_BDEBC</name>
<dbReference type="PROSITE" id="PS50931">
    <property type="entry name" value="HTH_LYSR"/>
    <property type="match status" value="1"/>
</dbReference>
<dbReference type="InterPro" id="IPR000847">
    <property type="entry name" value="LysR_HTH_N"/>
</dbReference>
<dbReference type="OrthoDB" id="9786526at2"/>
<protein>
    <recommendedName>
        <fullName evidence="5">HTH lysR-type domain-containing protein</fullName>
    </recommendedName>
</protein>
<dbReference type="SUPFAM" id="SSF53850">
    <property type="entry name" value="Periplasmic binding protein-like II"/>
    <property type="match status" value="1"/>
</dbReference>
<dbReference type="CDD" id="cd05466">
    <property type="entry name" value="PBP2_LTTR_substrate"/>
    <property type="match status" value="1"/>
</dbReference>
<keyword evidence="4" id="KW-0804">Transcription</keyword>
<keyword evidence="7" id="KW-1185">Reference proteome</keyword>
<comment type="similarity">
    <text evidence="1">Belongs to the LysR transcriptional regulatory family.</text>
</comment>
<dbReference type="Gene3D" id="3.40.190.290">
    <property type="match status" value="1"/>
</dbReference>
<keyword evidence="3" id="KW-0238">DNA-binding</keyword>
<evidence type="ECO:0000313" key="6">
    <source>
        <dbReference type="EMBL" id="KYG66423.1"/>
    </source>
</evidence>
<dbReference type="InterPro" id="IPR005119">
    <property type="entry name" value="LysR_subst-bd"/>
</dbReference>
<evidence type="ECO:0000256" key="1">
    <source>
        <dbReference type="ARBA" id="ARBA00009437"/>
    </source>
</evidence>
<dbReference type="FunFam" id="1.10.10.10:FF:000001">
    <property type="entry name" value="LysR family transcriptional regulator"/>
    <property type="match status" value="1"/>
</dbReference>
<keyword evidence="2" id="KW-0805">Transcription regulation</keyword>
<dbReference type="Proteomes" id="UP000075320">
    <property type="component" value="Unassembled WGS sequence"/>
</dbReference>